<evidence type="ECO:0000256" key="1">
    <source>
        <dbReference type="ARBA" id="ARBA00011073"/>
    </source>
</evidence>
<evidence type="ECO:0000259" key="6">
    <source>
        <dbReference type="Pfam" id="PF00082"/>
    </source>
</evidence>
<organism evidence="7 8">
    <name type="scientific">Halosimplex litoreum</name>
    <dbReference type="NCBI Taxonomy" id="1198301"/>
    <lineage>
        <taxon>Archaea</taxon>
        <taxon>Methanobacteriati</taxon>
        <taxon>Methanobacteriota</taxon>
        <taxon>Stenosarchaea group</taxon>
        <taxon>Halobacteria</taxon>
        <taxon>Halobacteriales</taxon>
        <taxon>Haloarculaceae</taxon>
        <taxon>Halosimplex</taxon>
    </lineage>
</organism>
<evidence type="ECO:0000256" key="5">
    <source>
        <dbReference type="PROSITE-ProRule" id="PRU01240"/>
    </source>
</evidence>
<comment type="similarity">
    <text evidence="1 5">Belongs to the peptidase S8 family.</text>
</comment>
<keyword evidence="8" id="KW-1185">Reference proteome</keyword>
<dbReference type="GO" id="GO:0004252">
    <property type="term" value="F:serine-type endopeptidase activity"/>
    <property type="evidence" value="ECO:0007669"/>
    <property type="project" value="InterPro"/>
</dbReference>
<evidence type="ECO:0000313" key="7">
    <source>
        <dbReference type="EMBL" id="QPV62901.1"/>
    </source>
</evidence>
<evidence type="ECO:0000256" key="2">
    <source>
        <dbReference type="ARBA" id="ARBA00022670"/>
    </source>
</evidence>
<dbReference type="GeneID" id="60590759"/>
<dbReference type="PANTHER" id="PTHR43806:SF11">
    <property type="entry name" value="CEREVISIN-RELATED"/>
    <property type="match status" value="1"/>
</dbReference>
<reference evidence="7 8" key="1">
    <citation type="submission" date="2020-12" db="EMBL/GenBank/DDBJ databases">
        <title>Halosimplex halophilum sp. nov. and Halosimplex salinum sp. nov., two new members of the genus Halosimplex.</title>
        <authorList>
            <person name="Cui H.L."/>
        </authorList>
    </citation>
    <scope>NUCLEOTIDE SEQUENCE [LARGE SCALE GENOMIC DNA]</scope>
    <source>
        <strain evidence="7 8">YGH94</strain>
    </source>
</reference>
<keyword evidence="2" id="KW-0645">Protease</keyword>
<accession>A0A7T3FY60</accession>
<keyword evidence="4" id="KW-0720">Serine protease</keyword>
<feature type="domain" description="Peptidase S8/S53" evidence="6">
    <location>
        <begin position="427"/>
        <end position="533"/>
    </location>
</feature>
<dbReference type="PROSITE" id="PS51892">
    <property type="entry name" value="SUBTILASE"/>
    <property type="match status" value="1"/>
</dbReference>
<proteinExistence type="inferred from homology"/>
<protein>
    <submittedName>
        <fullName evidence="7">S8 family serine peptidase</fullName>
    </submittedName>
</protein>
<evidence type="ECO:0000313" key="8">
    <source>
        <dbReference type="Proteomes" id="UP000595001"/>
    </source>
</evidence>
<dbReference type="InterPro" id="IPR015500">
    <property type="entry name" value="Peptidase_S8_subtilisin-rel"/>
</dbReference>
<dbReference type="GO" id="GO:0006508">
    <property type="term" value="P:proteolysis"/>
    <property type="evidence" value="ECO:0007669"/>
    <property type="project" value="UniProtKB-KW"/>
</dbReference>
<keyword evidence="3" id="KW-0378">Hydrolase</keyword>
<dbReference type="InterPro" id="IPR050131">
    <property type="entry name" value="Peptidase_S8_subtilisin-like"/>
</dbReference>
<dbReference type="EMBL" id="CP065856">
    <property type="protein sequence ID" value="QPV62901.1"/>
    <property type="molecule type" value="Genomic_DNA"/>
</dbReference>
<comment type="caution">
    <text evidence="5">Lacks conserved residue(s) required for the propagation of feature annotation.</text>
</comment>
<dbReference type="Pfam" id="PF00082">
    <property type="entry name" value="Peptidase_S8"/>
    <property type="match status" value="1"/>
</dbReference>
<dbReference type="OrthoDB" id="341609at2157"/>
<dbReference type="RefSeq" id="WP_198061699.1">
    <property type="nucleotide sequence ID" value="NZ_CP065856.1"/>
</dbReference>
<dbReference type="Gene3D" id="3.40.50.200">
    <property type="entry name" value="Peptidase S8/S53 domain"/>
    <property type="match status" value="2"/>
</dbReference>
<sequence length="915" mass="94284">MKLRSNTILAVVCCCIAVGAIGGLAVPDLSAAPQSVDTAPAADRGGIAQSQLTETGTVHGAEHPSNGSVVVDLNESHRTGVPGDSVRPAGGSEQPVQVIVEATRPDAINTTQLGRLEADVGARHDQYIEVNATRPALRSIENVSWVVSVRPVVTPTRTEVSEGVRSMGAGSLQELNVTGEDSKVGVLTLGVRSDSPEYADQVAATKAFHPGGLTASSASHGTAVAEIVADTAPNASLYLSAFNTQVDYANAVSWMESKNVDVVVMSAGFYTQADTGEGIVSQTATEAAAEGIFWANSAGNSGDSHWQGSFSSPDGDSWHNFDGDDEVNTLGDGRVYSAGRSVTLYLKWSERASATTDYTLYLLDASNQVVAKSYRLPGSPDRPVEVLSAMLPHDGRYHFAISGSESPHTVEVIGSDVTRPFEHVVRQGSIVAPAVARGVTAVGSYHVDTGRMAAYSAAGPTADGRRGVDILGPSKVSTRAYDRAFRGTSAAAPHIGGAAALLRSINESASAGQIEDALISAAQDVDRSGTDVYTGGGKVSVVAAAERLDPSVPLTVTTNRSAVIVGDRLSVTVTRADTGEAVNATLRTDDDRFVTGEDGRIVLAATAPANHTLTAAAANDPPTADFEPATATVAISPSQRAAAVDFDNQSVRTGSETVSVEFANYTLRDGTAGEYVVVAHLVASDDTVGQPVGSSVPLTGYSQNIPLDLNATAAQDDGLDAFSENVTLRLQLHETAPESAYGDPITVDGESVTSTSDVAVVDSPRETAGISVSYTVANDTVAVNETLEITATAENTGTVSETTAITVYADDSIVSNTTVALGTGDSTTVTASTAFDEAGPHTVTVNGHNTTEVTVEPVSIPNDAAYERGSLAAEYDSNGDWAIGIGELADAATDYANGDLTINGLSKVATAYAAS</sequence>
<dbReference type="KEGG" id="hlt:I7X12_19660"/>
<dbReference type="SUPFAM" id="SSF52743">
    <property type="entry name" value="Subtilisin-like"/>
    <property type="match status" value="1"/>
</dbReference>
<dbReference type="PRINTS" id="PR00723">
    <property type="entry name" value="SUBTILISIN"/>
</dbReference>
<dbReference type="InterPro" id="IPR013783">
    <property type="entry name" value="Ig-like_fold"/>
</dbReference>
<evidence type="ECO:0000256" key="3">
    <source>
        <dbReference type="ARBA" id="ARBA00022801"/>
    </source>
</evidence>
<evidence type="ECO:0000256" key="4">
    <source>
        <dbReference type="ARBA" id="ARBA00022825"/>
    </source>
</evidence>
<name>A0A7T3FY60_9EURY</name>
<gene>
    <name evidence="7" type="ORF">I7X12_19660</name>
</gene>
<dbReference type="Gene3D" id="2.60.40.10">
    <property type="entry name" value="Immunoglobulins"/>
    <property type="match status" value="1"/>
</dbReference>
<dbReference type="InterPro" id="IPR000209">
    <property type="entry name" value="Peptidase_S8/S53_dom"/>
</dbReference>
<dbReference type="PANTHER" id="PTHR43806">
    <property type="entry name" value="PEPTIDASE S8"/>
    <property type="match status" value="1"/>
</dbReference>
<dbReference type="Proteomes" id="UP000595001">
    <property type="component" value="Chromosome"/>
</dbReference>
<dbReference type="AlphaFoldDB" id="A0A7T3FY60"/>
<dbReference type="InterPro" id="IPR036852">
    <property type="entry name" value="Peptidase_S8/S53_dom_sf"/>
</dbReference>